<accession>N6WTH6</accession>
<name>N6WTH6_9GAMM</name>
<feature type="binding site" evidence="9">
    <location>
        <position position="238"/>
    </location>
    <ligand>
        <name>Zn(2+)</name>
        <dbReference type="ChEBI" id="CHEBI:29105"/>
        <note>catalytic</note>
    </ligand>
</feature>
<evidence type="ECO:0000259" key="10">
    <source>
        <dbReference type="Pfam" id="PF00925"/>
    </source>
</evidence>
<dbReference type="PIRSF" id="PIRSF001259">
    <property type="entry name" value="RibA"/>
    <property type="match status" value="1"/>
</dbReference>
<evidence type="ECO:0000256" key="1">
    <source>
        <dbReference type="ARBA" id="ARBA00004853"/>
    </source>
</evidence>
<sequence length="374" mass="40291">MRKVERAIVELKAGEPVLVTDGDEAALVFSIEGVDSPAFEAWIDRLNASSVAVTLTRKRLESLGIDHSSTSGGVLEIPLTDTMGMAPLIDSLQRLGTQTTTNSGVSSSDLAEPEAIQQASLTLMRQGRLLPASVSIGVPTDARPEIDGALHSQDLMRVDAADVSDFEQTVERHLHRVSEAQVPLEGAEETRFVLFREGSGLREHLALLIGDPSHWPDPVPVRMHSACLTGDLFGSLRCDCGEQLRGAVRSISEEGGGVLLYLAQEGRDIGLANKLRAYSLQDQGLDTVDADQVLGFADDERRYGVAVGMLRSLGIERIDLLTNNPGKIQAILDGGIEVGKRRELLGRVTPYNRRYLAAKAERSGHLLGASLKTG</sequence>
<feature type="binding site" evidence="9">
    <location>
        <begin position="222"/>
        <end position="226"/>
    </location>
    <ligand>
        <name>GTP</name>
        <dbReference type="ChEBI" id="CHEBI:37565"/>
    </ligand>
</feature>
<feature type="binding site" evidence="9">
    <location>
        <begin position="265"/>
        <end position="267"/>
    </location>
    <ligand>
        <name>GTP</name>
        <dbReference type="ChEBI" id="CHEBI:37565"/>
    </ligand>
</feature>
<proteinExistence type="inferred from homology"/>
<dbReference type="GO" id="GO:0005829">
    <property type="term" value="C:cytosol"/>
    <property type="evidence" value="ECO:0007669"/>
    <property type="project" value="TreeGrafter"/>
</dbReference>
<dbReference type="CDD" id="cd00641">
    <property type="entry name" value="GTP_cyclohydro2"/>
    <property type="match status" value="1"/>
</dbReference>
<dbReference type="NCBIfam" id="NF001591">
    <property type="entry name" value="PRK00393.1"/>
    <property type="match status" value="1"/>
</dbReference>
<protein>
    <recommendedName>
        <fullName evidence="9">GTP cyclohydrolase-2</fullName>
        <ecNumber evidence="9">3.5.4.25</ecNumber>
    </recommendedName>
    <alternativeName>
        <fullName evidence="9">GTP cyclohydrolase II</fullName>
    </alternativeName>
</protein>
<feature type="domain" description="GTP cyclohydrolase II" evidence="10">
    <location>
        <begin position="176"/>
        <end position="341"/>
    </location>
</feature>
<keyword evidence="6 9" id="KW-0862">Zinc</keyword>
<evidence type="ECO:0000256" key="3">
    <source>
        <dbReference type="ARBA" id="ARBA00022723"/>
    </source>
</evidence>
<evidence type="ECO:0000313" key="12">
    <source>
        <dbReference type="Proteomes" id="UP000013165"/>
    </source>
</evidence>
<dbReference type="PATRIC" id="fig|626887.3.peg.4618"/>
<feature type="binding site" evidence="9">
    <location>
        <position position="287"/>
    </location>
    <ligand>
        <name>GTP</name>
        <dbReference type="ChEBI" id="CHEBI:37565"/>
    </ligand>
</feature>
<organism evidence="11 12">
    <name type="scientific">Marinobacter nanhaiticus D15-8W</name>
    <dbReference type="NCBI Taxonomy" id="626887"/>
    <lineage>
        <taxon>Bacteria</taxon>
        <taxon>Pseudomonadati</taxon>
        <taxon>Pseudomonadota</taxon>
        <taxon>Gammaproteobacteria</taxon>
        <taxon>Pseudomonadales</taxon>
        <taxon>Marinobacteraceae</taxon>
        <taxon>Marinobacter</taxon>
    </lineage>
</organism>
<evidence type="ECO:0000256" key="2">
    <source>
        <dbReference type="ARBA" id="ARBA00022619"/>
    </source>
</evidence>
<dbReference type="Pfam" id="PF00925">
    <property type="entry name" value="GTP_cyclohydro2"/>
    <property type="match status" value="1"/>
</dbReference>
<dbReference type="InterPro" id="IPR032677">
    <property type="entry name" value="GTP_cyclohydro_II"/>
</dbReference>
<comment type="cofactor">
    <cofactor evidence="9">
        <name>Zn(2+)</name>
        <dbReference type="ChEBI" id="CHEBI:29105"/>
    </cofactor>
    <text evidence="9">Binds 1 zinc ion per subunit.</text>
</comment>
<dbReference type="UniPathway" id="UPA00275">
    <property type="reaction ID" value="UER00400"/>
</dbReference>
<dbReference type="HAMAP" id="MF_00179">
    <property type="entry name" value="RibA"/>
    <property type="match status" value="1"/>
</dbReference>
<dbReference type="AlphaFoldDB" id="N6WTH6"/>
<evidence type="ECO:0000256" key="9">
    <source>
        <dbReference type="HAMAP-Rule" id="MF_00179"/>
    </source>
</evidence>
<evidence type="ECO:0000256" key="4">
    <source>
        <dbReference type="ARBA" id="ARBA00022741"/>
    </source>
</evidence>
<comment type="similarity">
    <text evidence="9">Belongs to the GTP cyclohydrolase II family.</text>
</comment>
<feature type="binding site" evidence="9">
    <location>
        <position position="227"/>
    </location>
    <ligand>
        <name>Zn(2+)</name>
        <dbReference type="ChEBI" id="CHEBI:29105"/>
        <note>catalytic</note>
    </ligand>
</feature>
<evidence type="ECO:0000256" key="6">
    <source>
        <dbReference type="ARBA" id="ARBA00022833"/>
    </source>
</evidence>
<dbReference type="HOGENOM" id="CLU_020273_1_2_6"/>
<keyword evidence="5 9" id="KW-0378">Hydrolase</keyword>
<dbReference type="FunFam" id="3.40.50.10990:FF:000002">
    <property type="entry name" value="GTP cyclohydrolase-2"/>
    <property type="match status" value="1"/>
</dbReference>
<dbReference type="STRING" id="626887.J057_23100"/>
<dbReference type="PANTHER" id="PTHR21327:SF18">
    <property type="entry name" value="3,4-DIHYDROXY-2-BUTANONE 4-PHOSPHATE SYNTHASE"/>
    <property type="match status" value="1"/>
</dbReference>
<keyword evidence="12" id="KW-1185">Reference proteome</keyword>
<evidence type="ECO:0000256" key="7">
    <source>
        <dbReference type="ARBA" id="ARBA00023134"/>
    </source>
</evidence>
<dbReference type="SUPFAM" id="SSF142695">
    <property type="entry name" value="RibA-like"/>
    <property type="match status" value="1"/>
</dbReference>
<dbReference type="InterPro" id="IPR036144">
    <property type="entry name" value="RibA-like_sf"/>
</dbReference>
<feature type="active site" description="Nucleophile" evidence="9">
    <location>
        <position position="301"/>
    </location>
</feature>
<evidence type="ECO:0000256" key="5">
    <source>
        <dbReference type="ARBA" id="ARBA00022801"/>
    </source>
</evidence>
<comment type="function">
    <text evidence="9">Catalyzes the conversion of GTP to 2,5-diamino-6-ribosylamino-4(3H)-pyrimidinone 5'-phosphate (DARP), formate and pyrophosphate.</text>
</comment>
<reference evidence="11 12" key="1">
    <citation type="journal article" date="2013" name="Genome Announc.">
        <title>Genome Sequence of the Polycyclic Aromatic Hydrocarbon-Degrading Bacterium Strain Marinobacter nanhaiticus D15-8WT.</title>
        <authorList>
            <person name="Cui Z."/>
            <person name="Gao W."/>
            <person name="Li Q."/>
            <person name="Xu G."/>
            <person name="Zheng L."/>
        </authorList>
    </citation>
    <scope>NUCLEOTIDE SEQUENCE [LARGE SCALE GENOMIC DNA]</scope>
    <source>
        <strain evidence="11 12">D15-8W</strain>
    </source>
</reference>
<dbReference type="GO" id="GO:0005525">
    <property type="term" value="F:GTP binding"/>
    <property type="evidence" value="ECO:0007669"/>
    <property type="project" value="UniProtKB-KW"/>
</dbReference>
<dbReference type="InterPro" id="IPR000926">
    <property type="entry name" value="RibA"/>
</dbReference>
<comment type="catalytic activity">
    <reaction evidence="8 9">
        <text>GTP + 4 H2O = 2,5-diamino-6-hydroxy-4-(5-phosphoribosylamino)-pyrimidine + formate + 2 phosphate + 3 H(+)</text>
        <dbReference type="Rhea" id="RHEA:23704"/>
        <dbReference type="ChEBI" id="CHEBI:15377"/>
        <dbReference type="ChEBI" id="CHEBI:15378"/>
        <dbReference type="ChEBI" id="CHEBI:15740"/>
        <dbReference type="ChEBI" id="CHEBI:37565"/>
        <dbReference type="ChEBI" id="CHEBI:43474"/>
        <dbReference type="ChEBI" id="CHEBI:58614"/>
        <dbReference type="EC" id="3.5.4.25"/>
    </reaction>
</comment>
<feature type="binding site" evidence="9">
    <location>
        <position position="240"/>
    </location>
    <ligand>
        <name>Zn(2+)</name>
        <dbReference type="ChEBI" id="CHEBI:29105"/>
        <note>catalytic</note>
    </ligand>
</feature>
<dbReference type="GO" id="GO:0009231">
    <property type="term" value="P:riboflavin biosynthetic process"/>
    <property type="evidence" value="ECO:0007669"/>
    <property type="project" value="UniProtKB-UniRule"/>
</dbReference>
<dbReference type="OrthoDB" id="9793111at2"/>
<feature type="binding site" evidence="9">
    <location>
        <position position="322"/>
    </location>
    <ligand>
        <name>GTP</name>
        <dbReference type="ChEBI" id="CHEBI:37565"/>
    </ligand>
</feature>
<dbReference type="EMBL" id="APLQ01000014">
    <property type="protein sequence ID" value="ENO14332.1"/>
    <property type="molecule type" value="Genomic_DNA"/>
</dbReference>
<feature type="binding site" evidence="9">
    <location>
        <position position="243"/>
    </location>
    <ligand>
        <name>GTP</name>
        <dbReference type="ChEBI" id="CHEBI:37565"/>
    </ligand>
</feature>
<keyword evidence="7 9" id="KW-0342">GTP-binding</keyword>
<comment type="caution">
    <text evidence="11">The sequence shown here is derived from an EMBL/GenBank/DDBJ whole genome shotgun (WGS) entry which is preliminary data.</text>
</comment>
<keyword evidence="4 9" id="KW-0547">Nucleotide-binding</keyword>
<comment type="pathway">
    <text evidence="1 9">Cofactor biosynthesis; riboflavin biosynthesis; 5-amino-6-(D-ribitylamino)uracil from GTP: step 1/4.</text>
</comment>
<dbReference type="GO" id="GO:0008270">
    <property type="term" value="F:zinc ion binding"/>
    <property type="evidence" value="ECO:0007669"/>
    <property type="project" value="UniProtKB-UniRule"/>
</dbReference>
<dbReference type="EC" id="3.5.4.25" evidence="9"/>
<feature type="active site" description="Proton acceptor" evidence="9">
    <location>
        <position position="299"/>
    </location>
</feature>
<feature type="binding site" evidence="9">
    <location>
        <position position="327"/>
    </location>
    <ligand>
        <name>GTP</name>
        <dbReference type="ChEBI" id="CHEBI:37565"/>
    </ligand>
</feature>
<gene>
    <name evidence="9" type="primary">ribA</name>
    <name evidence="11" type="ORF">J057_23100</name>
</gene>
<keyword evidence="3 9" id="KW-0479">Metal-binding</keyword>
<dbReference type="GO" id="GO:0003935">
    <property type="term" value="F:GTP cyclohydrolase II activity"/>
    <property type="evidence" value="ECO:0007669"/>
    <property type="project" value="UniProtKB-UniRule"/>
</dbReference>
<evidence type="ECO:0000256" key="8">
    <source>
        <dbReference type="ARBA" id="ARBA00049295"/>
    </source>
</evidence>
<dbReference type="eggNOG" id="COG0807">
    <property type="taxonomic scope" value="Bacteria"/>
</dbReference>
<keyword evidence="2 9" id="KW-0686">Riboflavin biosynthesis</keyword>
<evidence type="ECO:0000313" key="11">
    <source>
        <dbReference type="EMBL" id="ENO14332.1"/>
    </source>
</evidence>
<dbReference type="Gene3D" id="3.40.50.10990">
    <property type="entry name" value="GTP cyclohydrolase II"/>
    <property type="match status" value="1"/>
</dbReference>
<dbReference type="PANTHER" id="PTHR21327">
    <property type="entry name" value="GTP CYCLOHYDROLASE II-RELATED"/>
    <property type="match status" value="1"/>
</dbReference>
<dbReference type="Proteomes" id="UP000013165">
    <property type="component" value="Unassembled WGS sequence"/>
</dbReference>